<feature type="non-terminal residue" evidence="6">
    <location>
        <position position="1"/>
    </location>
</feature>
<keyword evidence="2" id="KW-0433">Leucine-rich repeat</keyword>
<dbReference type="PANTHER" id="PTHR48053:SF168">
    <property type="entry name" value="LRR RECEPTOR-LIKE KINASE FAMILY PROTEIN"/>
    <property type="match status" value="1"/>
</dbReference>
<keyword evidence="5" id="KW-0675">Receptor</keyword>
<comment type="subcellular location">
    <subcellularLocation>
        <location evidence="1">Membrane</location>
        <topology evidence="1">Single-pass type I membrane protein</topology>
    </subcellularLocation>
</comment>
<dbReference type="InterPro" id="IPR032675">
    <property type="entry name" value="LRR_dom_sf"/>
</dbReference>
<evidence type="ECO:0000256" key="2">
    <source>
        <dbReference type="ARBA" id="ARBA00022614"/>
    </source>
</evidence>
<evidence type="ECO:0000313" key="7">
    <source>
        <dbReference type="Proteomes" id="UP000593577"/>
    </source>
</evidence>
<dbReference type="GO" id="GO:0016020">
    <property type="term" value="C:membrane"/>
    <property type="evidence" value="ECO:0007669"/>
    <property type="project" value="UniProtKB-SubCell"/>
</dbReference>
<comment type="caution">
    <text evidence="6">The sequence shown here is derived from an EMBL/GenBank/DDBJ whole genome shotgun (WGS) entry which is preliminary data.</text>
</comment>
<dbReference type="Proteomes" id="UP000593577">
    <property type="component" value="Unassembled WGS sequence"/>
</dbReference>
<evidence type="ECO:0000256" key="1">
    <source>
        <dbReference type="ARBA" id="ARBA00004479"/>
    </source>
</evidence>
<keyword evidence="3" id="KW-0732">Signal</keyword>
<evidence type="ECO:0000256" key="5">
    <source>
        <dbReference type="ARBA" id="ARBA00023170"/>
    </source>
</evidence>
<evidence type="ECO:0000256" key="4">
    <source>
        <dbReference type="ARBA" id="ARBA00022737"/>
    </source>
</evidence>
<evidence type="ECO:0000313" key="6">
    <source>
        <dbReference type="EMBL" id="MBA0696819.1"/>
    </source>
</evidence>
<organism evidence="6 7">
    <name type="scientific">Gossypium aridum</name>
    <name type="common">American cotton</name>
    <name type="synonym">Erioxylum aridum</name>
    <dbReference type="NCBI Taxonomy" id="34290"/>
    <lineage>
        <taxon>Eukaryota</taxon>
        <taxon>Viridiplantae</taxon>
        <taxon>Streptophyta</taxon>
        <taxon>Embryophyta</taxon>
        <taxon>Tracheophyta</taxon>
        <taxon>Spermatophyta</taxon>
        <taxon>Magnoliopsida</taxon>
        <taxon>eudicotyledons</taxon>
        <taxon>Gunneridae</taxon>
        <taxon>Pentapetalae</taxon>
        <taxon>rosids</taxon>
        <taxon>malvids</taxon>
        <taxon>Malvales</taxon>
        <taxon>Malvaceae</taxon>
        <taxon>Malvoideae</taxon>
        <taxon>Gossypium</taxon>
    </lineage>
</organism>
<proteinExistence type="predicted"/>
<dbReference type="Gene3D" id="3.80.10.10">
    <property type="entry name" value="Ribonuclease Inhibitor"/>
    <property type="match status" value="1"/>
</dbReference>
<dbReference type="PANTHER" id="PTHR48053">
    <property type="entry name" value="LEUCINE RICH REPEAT FAMILY PROTEIN, EXPRESSED"/>
    <property type="match status" value="1"/>
</dbReference>
<sequence>GPNPDDLGNCSKLFEFEQKHLKESIPPSITYITALESLDLSQNSLTGIIPPQVGKLQFLEVLNLSHNMLNDSILEAVNDLHGLRFVNISFNQLEGPIPDLKAFHEVPVDVLRINKGLCGNTAGLRLVFSLLKPTMVLKKSRKASF</sequence>
<dbReference type="SUPFAM" id="SSF52058">
    <property type="entry name" value="L domain-like"/>
    <property type="match status" value="1"/>
</dbReference>
<name>A0A7J8YCU8_GOSAI</name>
<dbReference type="AlphaFoldDB" id="A0A7J8YCU8"/>
<evidence type="ECO:0000256" key="3">
    <source>
        <dbReference type="ARBA" id="ARBA00022729"/>
    </source>
</evidence>
<protein>
    <submittedName>
        <fullName evidence="6">Uncharacterized protein</fullName>
    </submittedName>
</protein>
<gene>
    <name evidence="6" type="ORF">Goari_003344</name>
</gene>
<dbReference type="FunFam" id="3.80.10.10:FF:000383">
    <property type="entry name" value="Leucine-rich repeat receptor protein kinase EMS1"/>
    <property type="match status" value="1"/>
</dbReference>
<accession>A0A7J8YCU8</accession>
<keyword evidence="4" id="KW-0677">Repeat</keyword>
<reference evidence="6 7" key="1">
    <citation type="journal article" date="2019" name="Genome Biol. Evol.">
        <title>Insights into the evolution of the New World diploid cottons (Gossypium, subgenus Houzingenia) based on genome sequencing.</title>
        <authorList>
            <person name="Grover C.E."/>
            <person name="Arick M.A. 2nd"/>
            <person name="Thrash A."/>
            <person name="Conover J.L."/>
            <person name="Sanders W.S."/>
            <person name="Peterson D.G."/>
            <person name="Frelichowski J.E."/>
            <person name="Scheffler J.A."/>
            <person name="Scheffler B.E."/>
            <person name="Wendel J.F."/>
        </authorList>
    </citation>
    <scope>NUCLEOTIDE SEQUENCE [LARGE SCALE GENOMIC DNA]</scope>
    <source>
        <strain evidence="6">185</strain>
        <tissue evidence="6">Leaf</tissue>
    </source>
</reference>
<dbReference type="InterPro" id="IPR051716">
    <property type="entry name" value="Plant_RL_S/T_kinase"/>
</dbReference>
<keyword evidence="7" id="KW-1185">Reference proteome</keyword>
<dbReference type="EMBL" id="JABFAA010000011">
    <property type="protein sequence ID" value="MBA0696819.1"/>
    <property type="molecule type" value="Genomic_DNA"/>
</dbReference>
<dbReference type="PRINTS" id="PR00019">
    <property type="entry name" value="LEURICHRPT"/>
</dbReference>
<dbReference type="InterPro" id="IPR001611">
    <property type="entry name" value="Leu-rich_rpt"/>
</dbReference>
<dbReference type="Pfam" id="PF13855">
    <property type="entry name" value="LRR_8"/>
    <property type="match status" value="1"/>
</dbReference>